<accession>A0A3M7SHA4</accession>
<name>A0A3M7SHA4_BRAPC</name>
<evidence type="ECO:0000313" key="1">
    <source>
        <dbReference type="EMBL" id="RNA35146.1"/>
    </source>
</evidence>
<reference evidence="1 2" key="1">
    <citation type="journal article" date="2018" name="Sci. Rep.">
        <title>Genomic signatures of local adaptation to the degree of environmental predictability in rotifers.</title>
        <authorList>
            <person name="Franch-Gras L."/>
            <person name="Hahn C."/>
            <person name="Garcia-Roger E.M."/>
            <person name="Carmona M.J."/>
            <person name="Serra M."/>
            <person name="Gomez A."/>
        </authorList>
    </citation>
    <scope>NUCLEOTIDE SEQUENCE [LARGE SCALE GENOMIC DNA]</scope>
    <source>
        <strain evidence="1">HYR1</strain>
    </source>
</reference>
<dbReference type="AlphaFoldDB" id="A0A3M7SHA4"/>
<protein>
    <submittedName>
        <fullName evidence="1">Uncharacterized protein</fullName>
    </submittedName>
</protein>
<organism evidence="1 2">
    <name type="scientific">Brachionus plicatilis</name>
    <name type="common">Marine rotifer</name>
    <name type="synonym">Brachionus muelleri</name>
    <dbReference type="NCBI Taxonomy" id="10195"/>
    <lineage>
        <taxon>Eukaryota</taxon>
        <taxon>Metazoa</taxon>
        <taxon>Spiralia</taxon>
        <taxon>Gnathifera</taxon>
        <taxon>Rotifera</taxon>
        <taxon>Eurotatoria</taxon>
        <taxon>Monogononta</taxon>
        <taxon>Pseudotrocha</taxon>
        <taxon>Ploima</taxon>
        <taxon>Brachionidae</taxon>
        <taxon>Brachionus</taxon>
    </lineage>
</organism>
<proteinExistence type="predicted"/>
<sequence>MDHQIFNIGSTSSYTYAPTASPSRPHSASLTHNPSLTNIQQLNSNNQNLYADIQAQLELSVELRRFVNIDLFQRGYYQIRISLRLSNKQIPVKVVLQLENEHTNKNLSEPSKLIFIYSVDLIKLKIKKISISIKDYKLMKK</sequence>
<dbReference type="Proteomes" id="UP000276133">
    <property type="component" value="Unassembled WGS sequence"/>
</dbReference>
<evidence type="ECO:0000313" key="2">
    <source>
        <dbReference type="Proteomes" id="UP000276133"/>
    </source>
</evidence>
<dbReference type="EMBL" id="REGN01001369">
    <property type="protein sequence ID" value="RNA35146.1"/>
    <property type="molecule type" value="Genomic_DNA"/>
</dbReference>
<keyword evidence="2" id="KW-1185">Reference proteome</keyword>
<dbReference type="OrthoDB" id="273452at2759"/>
<gene>
    <name evidence="1" type="ORF">BpHYR1_040917</name>
</gene>
<comment type="caution">
    <text evidence="1">The sequence shown here is derived from an EMBL/GenBank/DDBJ whole genome shotgun (WGS) entry which is preliminary data.</text>
</comment>